<dbReference type="Gramene" id="KOM34575">
    <property type="protein sequence ID" value="KOM34575"/>
    <property type="gene ID" value="LR48_Vigan02g072500"/>
</dbReference>
<reference evidence="3" key="1">
    <citation type="journal article" date="2015" name="Proc. Natl. Acad. Sci. U.S.A.">
        <title>Genome sequencing of adzuki bean (Vigna angularis) provides insight into high starch and low fat accumulation and domestication.</title>
        <authorList>
            <person name="Yang K."/>
            <person name="Tian Z."/>
            <person name="Chen C."/>
            <person name="Luo L."/>
            <person name="Zhao B."/>
            <person name="Wang Z."/>
            <person name="Yu L."/>
            <person name="Li Y."/>
            <person name="Sun Y."/>
            <person name="Li W."/>
            <person name="Chen Y."/>
            <person name="Li Y."/>
            <person name="Zhang Y."/>
            <person name="Ai D."/>
            <person name="Zhao J."/>
            <person name="Shang C."/>
            <person name="Ma Y."/>
            <person name="Wu B."/>
            <person name="Wang M."/>
            <person name="Gao L."/>
            <person name="Sun D."/>
            <person name="Zhang P."/>
            <person name="Guo F."/>
            <person name="Wang W."/>
            <person name="Li Y."/>
            <person name="Wang J."/>
            <person name="Varshney R.K."/>
            <person name="Wang J."/>
            <person name="Ling H.Q."/>
            <person name="Wan P."/>
        </authorList>
    </citation>
    <scope>NUCLEOTIDE SEQUENCE</scope>
    <source>
        <strain evidence="3">cv. Jingnong 6</strain>
    </source>
</reference>
<organism evidence="2 3">
    <name type="scientific">Phaseolus angularis</name>
    <name type="common">Azuki bean</name>
    <name type="synonym">Vigna angularis</name>
    <dbReference type="NCBI Taxonomy" id="3914"/>
    <lineage>
        <taxon>Eukaryota</taxon>
        <taxon>Viridiplantae</taxon>
        <taxon>Streptophyta</taxon>
        <taxon>Embryophyta</taxon>
        <taxon>Tracheophyta</taxon>
        <taxon>Spermatophyta</taxon>
        <taxon>Magnoliopsida</taxon>
        <taxon>eudicotyledons</taxon>
        <taxon>Gunneridae</taxon>
        <taxon>Pentapetalae</taxon>
        <taxon>rosids</taxon>
        <taxon>fabids</taxon>
        <taxon>Fabales</taxon>
        <taxon>Fabaceae</taxon>
        <taxon>Papilionoideae</taxon>
        <taxon>50 kb inversion clade</taxon>
        <taxon>NPAAA clade</taxon>
        <taxon>indigoferoid/millettioid clade</taxon>
        <taxon>Phaseoleae</taxon>
        <taxon>Vigna</taxon>
    </lineage>
</organism>
<gene>
    <name evidence="2" type="ORF">LR48_Vigan02g072500</name>
</gene>
<evidence type="ECO:0000313" key="3">
    <source>
        <dbReference type="Proteomes" id="UP000053144"/>
    </source>
</evidence>
<dbReference type="Proteomes" id="UP000053144">
    <property type="component" value="Chromosome 2"/>
</dbReference>
<dbReference type="AlphaFoldDB" id="A0A0L9TVK0"/>
<accession>A0A0L9TVK0</accession>
<evidence type="ECO:0000256" key="1">
    <source>
        <dbReference type="SAM" id="MobiDB-lite"/>
    </source>
</evidence>
<sequence length="164" mass="19244">MKRHTRLVQQQQTFTLQLTVCKHRSPRSNSCSMLRPPTSSSSHHLHDLYVHQPHAKKQCSDSKGRSREGLEQSRKWLQASKTATRPIEEFTWAASRSADWNGEGTSTREQLKRMCRINEEEEDNISWQMEGPSPYFLMEDVVKQKKFLLLEDKMELKTGQKNWL</sequence>
<feature type="compositionally biased region" description="Basic and acidic residues" evidence="1">
    <location>
        <begin position="58"/>
        <end position="74"/>
    </location>
</feature>
<dbReference type="EMBL" id="CM003372">
    <property type="protein sequence ID" value="KOM34575.1"/>
    <property type="molecule type" value="Genomic_DNA"/>
</dbReference>
<feature type="region of interest" description="Disordered" evidence="1">
    <location>
        <begin position="53"/>
        <end position="82"/>
    </location>
</feature>
<proteinExistence type="predicted"/>
<protein>
    <submittedName>
        <fullName evidence="2">Uncharacterized protein</fullName>
    </submittedName>
</protein>
<evidence type="ECO:0000313" key="2">
    <source>
        <dbReference type="EMBL" id="KOM34575.1"/>
    </source>
</evidence>
<name>A0A0L9TVK0_PHAAN</name>